<gene>
    <name evidence="9" type="primary">oppB</name>
    <name evidence="9" type="ORF">SHELI_v1c09690</name>
</gene>
<dbReference type="PANTHER" id="PTHR30465">
    <property type="entry name" value="INNER MEMBRANE ABC TRANSPORTER"/>
    <property type="match status" value="1"/>
</dbReference>
<feature type="transmembrane region" description="Helical" evidence="7">
    <location>
        <begin position="372"/>
        <end position="397"/>
    </location>
</feature>
<dbReference type="SUPFAM" id="SSF161098">
    <property type="entry name" value="MetI-like"/>
    <property type="match status" value="1"/>
</dbReference>
<dbReference type="PROSITE" id="PS50928">
    <property type="entry name" value="ABC_TM1"/>
    <property type="match status" value="1"/>
</dbReference>
<feature type="transmembrane region" description="Helical" evidence="7">
    <location>
        <begin position="195"/>
        <end position="218"/>
    </location>
</feature>
<dbReference type="OrthoDB" id="9773221at2"/>
<evidence type="ECO:0000256" key="5">
    <source>
        <dbReference type="ARBA" id="ARBA00022989"/>
    </source>
</evidence>
<dbReference type="PANTHER" id="PTHR30465:SF0">
    <property type="entry name" value="OLIGOPEPTIDE TRANSPORT SYSTEM PERMEASE PROTEIN APPB"/>
    <property type="match status" value="1"/>
</dbReference>
<feature type="transmembrane region" description="Helical" evidence="7">
    <location>
        <begin position="331"/>
        <end position="352"/>
    </location>
</feature>
<feature type="transmembrane region" description="Helical" evidence="7">
    <location>
        <begin position="268"/>
        <end position="287"/>
    </location>
</feature>
<sequence length="409" mass="46558">MKTTIEQNESDQSLLDLINRVENKVIESNLRRDKFARLKYLFKKINKKKIDFLNKVPLLSYSIKRIIYAFITLYIAIAFVYILIVLSLDDISVMNDFNFARPPVTVGGPEWKEWVKNKKTALGLDGSLLKQILIYWRNVTPFIPKSIRMPLRVSHVGITWGNPETKWFWLGLILNKSNGIINYPVMDYFKKAIPISFQIGVVAVLISYIFGVPIGILAAKNKEKPVDNVITWWFLILISTPATILISVFWLIGIKYLNSSGIWGENNYTNFLAIIAVALLLMPPIVIDTRRYVIDEMSSDYVKFAQSKGLGSIYIFYVHIFRNAGVRIIRLIPGVLVISLFGSSILVERFWAAPGMSQYILKGVSTKDVFVVLGYITLSAYVGVFSSLIGDLILVLMDPRVKLSNNRKE</sequence>
<dbReference type="NCBIfam" id="NF043081">
    <property type="entry name" value="MMSYN1_0165"/>
    <property type="match status" value="1"/>
</dbReference>
<dbReference type="STRING" id="216938.SHELI_v1c09690"/>
<comment type="similarity">
    <text evidence="7">Belongs to the binding-protein-dependent transport system permease family.</text>
</comment>
<dbReference type="KEGG" id="shj:SHELI_v1c09690"/>
<dbReference type="Pfam" id="PF00528">
    <property type="entry name" value="BPD_transp_1"/>
    <property type="match status" value="1"/>
</dbReference>
<keyword evidence="2 7" id="KW-0813">Transport</keyword>
<protein>
    <submittedName>
        <fullName evidence="9">Oligopeptide ABC transporter permease</fullName>
    </submittedName>
</protein>
<keyword evidence="10" id="KW-1185">Reference proteome</keyword>
<dbReference type="InterPro" id="IPR035906">
    <property type="entry name" value="MetI-like_sf"/>
</dbReference>
<feature type="transmembrane region" description="Helical" evidence="7">
    <location>
        <begin position="230"/>
        <end position="256"/>
    </location>
</feature>
<evidence type="ECO:0000256" key="1">
    <source>
        <dbReference type="ARBA" id="ARBA00004651"/>
    </source>
</evidence>
<dbReference type="CDD" id="cd06261">
    <property type="entry name" value="TM_PBP2"/>
    <property type="match status" value="1"/>
</dbReference>
<evidence type="ECO:0000259" key="8">
    <source>
        <dbReference type="PROSITE" id="PS50928"/>
    </source>
</evidence>
<keyword evidence="6 7" id="KW-0472">Membrane</keyword>
<dbReference type="RefSeq" id="WP_069117223.1">
    <property type="nucleotide sequence ID" value="NZ_CP017015.1"/>
</dbReference>
<evidence type="ECO:0000256" key="2">
    <source>
        <dbReference type="ARBA" id="ARBA00022448"/>
    </source>
</evidence>
<dbReference type="GO" id="GO:0055085">
    <property type="term" value="P:transmembrane transport"/>
    <property type="evidence" value="ECO:0007669"/>
    <property type="project" value="InterPro"/>
</dbReference>
<accession>A0A1B3SLU8</accession>
<proteinExistence type="inferred from homology"/>
<keyword evidence="4 7" id="KW-0812">Transmembrane</keyword>
<dbReference type="Gene3D" id="1.10.3720.10">
    <property type="entry name" value="MetI-like"/>
    <property type="match status" value="1"/>
</dbReference>
<keyword evidence="3" id="KW-1003">Cell membrane</keyword>
<evidence type="ECO:0000256" key="6">
    <source>
        <dbReference type="ARBA" id="ARBA00023136"/>
    </source>
</evidence>
<evidence type="ECO:0000256" key="7">
    <source>
        <dbReference type="RuleBase" id="RU363032"/>
    </source>
</evidence>
<evidence type="ECO:0000313" key="10">
    <source>
        <dbReference type="Proteomes" id="UP000094378"/>
    </source>
</evidence>
<comment type="subcellular location">
    <subcellularLocation>
        <location evidence="1 7">Cell membrane</location>
        <topology evidence="1 7">Multi-pass membrane protein</topology>
    </subcellularLocation>
</comment>
<dbReference type="AlphaFoldDB" id="A0A1B3SLU8"/>
<dbReference type="GO" id="GO:0005886">
    <property type="term" value="C:plasma membrane"/>
    <property type="evidence" value="ECO:0007669"/>
    <property type="project" value="UniProtKB-SubCell"/>
</dbReference>
<name>A0A1B3SLU8_9MOLU</name>
<dbReference type="EMBL" id="CP017015">
    <property type="protein sequence ID" value="AOG60916.1"/>
    <property type="molecule type" value="Genomic_DNA"/>
</dbReference>
<feature type="transmembrane region" description="Helical" evidence="7">
    <location>
        <begin position="66"/>
        <end position="88"/>
    </location>
</feature>
<reference evidence="9 10" key="1">
    <citation type="submission" date="2016-08" db="EMBL/GenBank/DDBJ databases">
        <title>Complete genome sequence of Spiroplasma helicoides TABS-2 (DSM 22551).</title>
        <authorList>
            <person name="Shen W.-Y."/>
            <person name="Lo W.-S."/>
            <person name="Lai Y.-C."/>
            <person name="Kuo C.-H."/>
        </authorList>
    </citation>
    <scope>NUCLEOTIDE SEQUENCE [LARGE SCALE GENOMIC DNA]</scope>
    <source>
        <strain evidence="9 10">TABS-2</strain>
    </source>
</reference>
<evidence type="ECO:0000256" key="4">
    <source>
        <dbReference type="ARBA" id="ARBA00022692"/>
    </source>
</evidence>
<evidence type="ECO:0000256" key="3">
    <source>
        <dbReference type="ARBA" id="ARBA00022475"/>
    </source>
</evidence>
<dbReference type="InterPro" id="IPR000515">
    <property type="entry name" value="MetI-like"/>
</dbReference>
<dbReference type="Proteomes" id="UP000094378">
    <property type="component" value="Chromosome"/>
</dbReference>
<keyword evidence="5 7" id="KW-1133">Transmembrane helix</keyword>
<organism evidence="9 10">
    <name type="scientific">Spiroplasma helicoides</name>
    <dbReference type="NCBI Taxonomy" id="216938"/>
    <lineage>
        <taxon>Bacteria</taxon>
        <taxon>Bacillati</taxon>
        <taxon>Mycoplasmatota</taxon>
        <taxon>Mollicutes</taxon>
        <taxon>Entomoplasmatales</taxon>
        <taxon>Spiroplasmataceae</taxon>
        <taxon>Spiroplasma</taxon>
    </lineage>
</organism>
<evidence type="ECO:0000313" key="9">
    <source>
        <dbReference type="EMBL" id="AOG60916.1"/>
    </source>
</evidence>
<feature type="domain" description="ABC transmembrane type-1" evidence="8">
    <location>
        <begin position="193"/>
        <end position="394"/>
    </location>
</feature>